<reference evidence="7" key="1">
    <citation type="journal article" date="2019" name="Int. J. Syst. Evol. Microbiol.">
        <title>The Global Catalogue of Microorganisms (GCM) 10K type strain sequencing project: providing services to taxonomists for standard genome sequencing and annotation.</title>
        <authorList>
            <consortium name="The Broad Institute Genomics Platform"/>
            <consortium name="The Broad Institute Genome Sequencing Center for Infectious Disease"/>
            <person name="Wu L."/>
            <person name="Ma J."/>
        </authorList>
    </citation>
    <scope>NUCLEOTIDE SEQUENCE [LARGE SCALE GENOMIC DNA]</scope>
    <source>
        <strain evidence="7">JCM 18200</strain>
    </source>
</reference>
<accession>A0ABP9ADE3</accession>
<feature type="transmembrane region" description="Helical" evidence="5">
    <location>
        <begin position="84"/>
        <end position="109"/>
    </location>
</feature>
<feature type="transmembrane region" description="Helical" evidence="5">
    <location>
        <begin position="151"/>
        <end position="172"/>
    </location>
</feature>
<dbReference type="PANTHER" id="PTHR11785">
    <property type="entry name" value="AMINO ACID TRANSPORTER"/>
    <property type="match status" value="1"/>
</dbReference>
<evidence type="ECO:0000313" key="7">
    <source>
        <dbReference type="Proteomes" id="UP001501411"/>
    </source>
</evidence>
<feature type="transmembrane region" description="Helical" evidence="5">
    <location>
        <begin position="39"/>
        <end position="60"/>
    </location>
</feature>
<feature type="transmembrane region" description="Helical" evidence="5">
    <location>
        <begin position="192"/>
        <end position="214"/>
    </location>
</feature>
<feature type="transmembrane region" description="Helical" evidence="5">
    <location>
        <begin position="412"/>
        <end position="432"/>
    </location>
</feature>
<comment type="subcellular location">
    <subcellularLocation>
        <location evidence="1">Membrane</location>
        <topology evidence="1">Multi-pass membrane protein</topology>
    </subcellularLocation>
</comment>
<feature type="transmembrane region" description="Helical" evidence="5">
    <location>
        <begin position="276"/>
        <end position="297"/>
    </location>
</feature>
<evidence type="ECO:0000256" key="5">
    <source>
        <dbReference type="SAM" id="Phobius"/>
    </source>
</evidence>
<name>A0ABP9ADE3_9SPHI</name>
<feature type="transmembrane region" description="Helical" evidence="5">
    <location>
        <begin position="226"/>
        <end position="248"/>
    </location>
</feature>
<evidence type="ECO:0000256" key="1">
    <source>
        <dbReference type="ARBA" id="ARBA00004141"/>
    </source>
</evidence>
<protein>
    <submittedName>
        <fullName evidence="6">Amino acid permease</fullName>
    </submittedName>
</protein>
<dbReference type="PIRSF" id="PIRSF006060">
    <property type="entry name" value="AA_transporter"/>
    <property type="match status" value="1"/>
</dbReference>
<evidence type="ECO:0000313" key="6">
    <source>
        <dbReference type="EMBL" id="GAA4779079.1"/>
    </source>
</evidence>
<keyword evidence="7" id="KW-1185">Reference proteome</keyword>
<dbReference type="Proteomes" id="UP001501411">
    <property type="component" value="Unassembled WGS sequence"/>
</dbReference>
<dbReference type="InterPro" id="IPR050598">
    <property type="entry name" value="AminoAcid_Transporter"/>
</dbReference>
<evidence type="ECO:0000256" key="3">
    <source>
        <dbReference type="ARBA" id="ARBA00022989"/>
    </source>
</evidence>
<comment type="caution">
    <text evidence="6">The sequence shown here is derived from an EMBL/GenBank/DDBJ whole genome shotgun (WGS) entry which is preliminary data.</text>
</comment>
<dbReference type="InterPro" id="IPR002293">
    <property type="entry name" value="AA/rel_permease1"/>
</dbReference>
<feature type="transmembrane region" description="Helical" evidence="5">
    <location>
        <begin position="12"/>
        <end position="33"/>
    </location>
</feature>
<evidence type="ECO:0000256" key="4">
    <source>
        <dbReference type="ARBA" id="ARBA00023136"/>
    </source>
</evidence>
<keyword evidence="3 5" id="KW-1133">Transmembrane helix</keyword>
<gene>
    <name evidence="6" type="ORF">GCM10023231_02180</name>
</gene>
<dbReference type="Gene3D" id="1.20.1740.10">
    <property type="entry name" value="Amino acid/polyamine transporter I"/>
    <property type="match status" value="1"/>
</dbReference>
<dbReference type="PANTHER" id="PTHR11785:SF512">
    <property type="entry name" value="SOBREMESA, ISOFORM B"/>
    <property type="match status" value="1"/>
</dbReference>
<sequence length="438" mass="47434">MPRKILGTTDAIALIVGIVIGAGVFKTPALVASHTEDDVMFILAWLLGGIVSLIGALNYAELTTAYPHTGGDYHFLYRAYGKRLAFLFAWSRMSVIQTGSIALLAFIFGDYASQFYSLGSYSESIYTLGIIIILTLINILGLTFGATAQKIFTVLEVAGILMVILSGLFFATPVIPQNVTATVHTTPPSSSFGMAMVFVLLTFGGWNEAAYISAELKSGAKSMAKAMIWSMVIITLVYLLVNFTYLYIMGHQGIAHSNAVAADLMQLVWGPKASRFIGLLVAISALTSANATIITGARSNYALGKDFPFFKEIGIWNQRSTSPIRALLLQGIIAIVLVGLGLLTRNGFETIVDYTAPVFWFFLLMVGIAVLIMRVKDPKRERPFKVPLYPILPILFCLSSTFLLYSSLTYTGVGALVGVGVLIIGLIVYLVMPTVNAR</sequence>
<evidence type="ECO:0000256" key="2">
    <source>
        <dbReference type="ARBA" id="ARBA00022692"/>
    </source>
</evidence>
<dbReference type="RefSeq" id="WP_345229835.1">
    <property type="nucleotide sequence ID" value="NZ_BAABIQ010000002.1"/>
</dbReference>
<keyword evidence="4 5" id="KW-0472">Membrane</keyword>
<dbReference type="EMBL" id="BAABIQ010000002">
    <property type="protein sequence ID" value="GAA4779079.1"/>
    <property type="molecule type" value="Genomic_DNA"/>
</dbReference>
<feature type="transmembrane region" description="Helical" evidence="5">
    <location>
        <begin position="326"/>
        <end position="344"/>
    </location>
</feature>
<organism evidence="6 7">
    <name type="scientific">Olivibacter ginsenosidimutans</name>
    <dbReference type="NCBI Taxonomy" id="1176537"/>
    <lineage>
        <taxon>Bacteria</taxon>
        <taxon>Pseudomonadati</taxon>
        <taxon>Bacteroidota</taxon>
        <taxon>Sphingobacteriia</taxon>
        <taxon>Sphingobacteriales</taxon>
        <taxon>Sphingobacteriaceae</taxon>
        <taxon>Olivibacter</taxon>
    </lineage>
</organism>
<dbReference type="Pfam" id="PF13520">
    <property type="entry name" value="AA_permease_2"/>
    <property type="match status" value="1"/>
</dbReference>
<feature type="transmembrane region" description="Helical" evidence="5">
    <location>
        <begin position="356"/>
        <end position="375"/>
    </location>
</feature>
<feature type="transmembrane region" description="Helical" evidence="5">
    <location>
        <begin position="387"/>
        <end position="406"/>
    </location>
</feature>
<proteinExistence type="predicted"/>
<feature type="transmembrane region" description="Helical" evidence="5">
    <location>
        <begin position="124"/>
        <end position="144"/>
    </location>
</feature>
<keyword evidence="2 5" id="KW-0812">Transmembrane</keyword>